<keyword evidence="3" id="KW-1185">Reference proteome</keyword>
<dbReference type="AlphaFoldDB" id="A0AAW0Y2M7"/>
<proteinExistence type="predicted"/>
<comment type="caution">
    <text evidence="2">The sequence shown here is derived from an EMBL/GenBank/DDBJ whole genome shotgun (WGS) entry which is preliminary data.</text>
</comment>
<dbReference type="EMBL" id="JARKIK010000018">
    <property type="protein sequence ID" value="KAK8746311.1"/>
    <property type="molecule type" value="Genomic_DNA"/>
</dbReference>
<feature type="compositionally biased region" description="Basic and acidic residues" evidence="1">
    <location>
        <begin position="1"/>
        <end position="18"/>
    </location>
</feature>
<feature type="compositionally biased region" description="Basic and acidic residues" evidence="1">
    <location>
        <begin position="90"/>
        <end position="99"/>
    </location>
</feature>
<reference evidence="2 3" key="1">
    <citation type="journal article" date="2024" name="BMC Genomics">
        <title>Genome assembly of redclaw crayfish (Cherax quadricarinatus) provides insights into its immune adaptation and hypoxia tolerance.</title>
        <authorList>
            <person name="Liu Z."/>
            <person name="Zheng J."/>
            <person name="Li H."/>
            <person name="Fang K."/>
            <person name="Wang S."/>
            <person name="He J."/>
            <person name="Zhou D."/>
            <person name="Weng S."/>
            <person name="Chi M."/>
            <person name="Gu Z."/>
            <person name="He J."/>
            <person name="Li F."/>
            <person name="Wang M."/>
        </authorList>
    </citation>
    <scope>NUCLEOTIDE SEQUENCE [LARGE SCALE GENOMIC DNA]</scope>
    <source>
        <strain evidence="2">ZL_2023a</strain>
    </source>
</reference>
<evidence type="ECO:0000256" key="1">
    <source>
        <dbReference type="SAM" id="MobiDB-lite"/>
    </source>
</evidence>
<accession>A0AAW0Y2M7</accession>
<organism evidence="2 3">
    <name type="scientific">Cherax quadricarinatus</name>
    <name type="common">Australian red claw crayfish</name>
    <dbReference type="NCBI Taxonomy" id="27406"/>
    <lineage>
        <taxon>Eukaryota</taxon>
        <taxon>Metazoa</taxon>
        <taxon>Ecdysozoa</taxon>
        <taxon>Arthropoda</taxon>
        <taxon>Crustacea</taxon>
        <taxon>Multicrustacea</taxon>
        <taxon>Malacostraca</taxon>
        <taxon>Eumalacostraca</taxon>
        <taxon>Eucarida</taxon>
        <taxon>Decapoda</taxon>
        <taxon>Pleocyemata</taxon>
        <taxon>Astacidea</taxon>
        <taxon>Parastacoidea</taxon>
        <taxon>Parastacidae</taxon>
        <taxon>Cherax</taxon>
    </lineage>
</organism>
<protein>
    <submittedName>
        <fullName evidence="2">Uncharacterized protein</fullName>
    </submittedName>
</protein>
<feature type="region of interest" description="Disordered" evidence="1">
    <location>
        <begin position="1"/>
        <end position="99"/>
    </location>
</feature>
<name>A0AAW0Y2M7_CHEQU</name>
<dbReference type="Proteomes" id="UP001445076">
    <property type="component" value="Unassembled WGS sequence"/>
</dbReference>
<sequence>MGEDGHLGHRDATGDCQKDSPNSRSPAARPISTAGGAPQHPPDAGEGGGTECNCDGGLRGGMPGDSEPAGATPGSTQRFTGSGQGRHGQTARDERQRRG</sequence>
<gene>
    <name evidence="2" type="ORF">OTU49_017359</name>
</gene>
<evidence type="ECO:0000313" key="2">
    <source>
        <dbReference type="EMBL" id="KAK8746311.1"/>
    </source>
</evidence>
<evidence type="ECO:0000313" key="3">
    <source>
        <dbReference type="Proteomes" id="UP001445076"/>
    </source>
</evidence>
<feature type="non-terminal residue" evidence="2">
    <location>
        <position position="99"/>
    </location>
</feature>